<reference evidence="2 3" key="1">
    <citation type="journal article" date="2014" name="Int. J. Syst. Evol. Microbiol.">
        <title>Complete genome sequence of Corynebacterium casei LMG S-19264T (=DSM 44701T), isolated from a smear-ripened cheese.</title>
        <authorList>
            <consortium name="US DOE Joint Genome Institute (JGI-PGF)"/>
            <person name="Walter F."/>
            <person name="Albersmeier A."/>
            <person name="Kalinowski J."/>
            <person name="Ruckert C."/>
        </authorList>
    </citation>
    <scope>NUCLEOTIDE SEQUENCE [LARGE SCALE GENOMIC DNA]</scope>
    <source>
        <strain evidence="2 3">CGMCC 1.15358</strain>
    </source>
</reference>
<comment type="caution">
    <text evidence="2">The sequence shown here is derived from an EMBL/GenBank/DDBJ whole genome shotgun (WGS) entry which is preliminary data.</text>
</comment>
<organism evidence="2 3">
    <name type="scientific">Croceicoccus pelagius</name>
    <dbReference type="NCBI Taxonomy" id="1703341"/>
    <lineage>
        <taxon>Bacteria</taxon>
        <taxon>Pseudomonadati</taxon>
        <taxon>Pseudomonadota</taxon>
        <taxon>Alphaproteobacteria</taxon>
        <taxon>Sphingomonadales</taxon>
        <taxon>Erythrobacteraceae</taxon>
        <taxon>Croceicoccus</taxon>
    </lineage>
</organism>
<dbReference type="Gene3D" id="3.40.1580.10">
    <property type="entry name" value="SMI1/KNR4-like"/>
    <property type="match status" value="1"/>
</dbReference>
<accession>A0A916YJZ7</accession>
<dbReference type="Proteomes" id="UP000598997">
    <property type="component" value="Unassembled WGS sequence"/>
</dbReference>
<feature type="domain" description="Knr4/Smi1-like" evidence="1">
    <location>
        <begin position="31"/>
        <end position="168"/>
    </location>
</feature>
<dbReference type="InterPro" id="IPR051873">
    <property type="entry name" value="KNR4/SMI1_regulator"/>
</dbReference>
<dbReference type="EMBL" id="BMIO01000006">
    <property type="protein sequence ID" value="GGD47292.1"/>
    <property type="molecule type" value="Genomic_DNA"/>
</dbReference>
<dbReference type="Pfam" id="PF09346">
    <property type="entry name" value="SMI1_KNR4"/>
    <property type="match status" value="1"/>
</dbReference>
<dbReference type="PANTHER" id="PTHR47432:SF1">
    <property type="entry name" value="CELL WALL ASSEMBLY REGULATOR SMI1"/>
    <property type="match status" value="1"/>
</dbReference>
<keyword evidence="3" id="KW-1185">Reference proteome</keyword>
<dbReference type="AlphaFoldDB" id="A0A916YJZ7"/>
<dbReference type="InterPro" id="IPR018958">
    <property type="entry name" value="Knr4/Smi1-like_dom"/>
</dbReference>
<dbReference type="InterPro" id="IPR037883">
    <property type="entry name" value="Knr4/Smi1-like_sf"/>
</dbReference>
<gene>
    <name evidence="2" type="ORF">GCM10010989_21960</name>
</gene>
<evidence type="ECO:0000259" key="1">
    <source>
        <dbReference type="Pfam" id="PF09346"/>
    </source>
</evidence>
<evidence type="ECO:0000313" key="2">
    <source>
        <dbReference type="EMBL" id="GGD47292.1"/>
    </source>
</evidence>
<sequence length="218" mass="24133">MLEEDIAPILARLDAWYAANLPAERYTFNPPATDRQIAETEAAIGQTMPTAWRQLYRWHDGENDDRFGHVYGLPILPLMQVVYDWQVWKKVLEEFGDPYAIPGTGWPAGAVDPAYANPGWIPLTSDFSGGHIGVDLAPWPKGRIGQIIIFGRDEDNKVVLAESLGGFLGWVADLLEAGNFRLKVAAGETVLREFRLKEPAIDSFTDGARILKGAPPAF</sequence>
<name>A0A916YJZ7_9SPHN</name>
<dbReference type="PANTHER" id="PTHR47432">
    <property type="entry name" value="CELL WALL ASSEMBLY REGULATOR SMI1"/>
    <property type="match status" value="1"/>
</dbReference>
<protein>
    <recommendedName>
        <fullName evidence="1">Knr4/Smi1-like domain-containing protein</fullName>
    </recommendedName>
</protein>
<evidence type="ECO:0000313" key="3">
    <source>
        <dbReference type="Proteomes" id="UP000598997"/>
    </source>
</evidence>
<dbReference type="SUPFAM" id="SSF160631">
    <property type="entry name" value="SMI1/KNR4-like"/>
    <property type="match status" value="1"/>
</dbReference>
<proteinExistence type="predicted"/>